<evidence type="ECO:0000313" key="7">
    <source>
        <dbReference type="Proteomes" id="UP001317322"/>
    </source>
</evidence>
<dbReference type="Proteomes" id="UP001317322">
    <property type="component" value="Chromosome"/>
</dbReference>
<evidence type="ECO:0000256" key="1">
    <source>
        <dbReference type="ARBA" id="ARBA00022801"/>
    </source>
</evidence>
<feature type="region of interest" description="Disordered" evidence="3">
    <location>
        <begin position="544"/>
        <end position="597"/>
    </location>
</feature>
<dbReference type="Pfam" id="PF13290">
    <property type="entry name" value="CHB_HEX_C_1"/>
    <property type="match status" value="1"/>
</dbReference>
<name>A0ABY5K9Z1_9CELL</name>
<evidence type="ECO:0000256" key="4">
    <source>
        <dbReference type="SAM" id="SignalP"/>
    </source>
</evidence>
<dbReference type="Pfam" id="PF00553">
    <property type="entry name" value="CBM_2"/>
    <property type="match status" value="1"/>
</dbReference>
<feature type="chain" id="PRO_5047429805" evidence="4">
    <location>
        <begin position="27"/>
        <end position="694"/>
    </location>
</feature>
<sequence>MSRRNTRMLGAAVLACALAVPLAAPAAAAGAPTPTTAVAAATDAEPTADVTFSVSSRAFTGTLQVTLGTSVSGAQVRYTTDGSAPTASSPVASGPLSLTRSTEVRAQAFVDGTASGEPASAQYVATSVTTTHDLPVLVLDSFGKGAVGDDYHASAVVELQPSGGTTSLTATPALVTRAGYRLRGQSSRMFDKKPYRLELWDDAGDDADLPFFGMPAESDWVLRGPFADKSLVREALVYDLGREMGLHTPRYRLVEVYVNDDAQPVAANDYRGVYMLEETIKNQKNRLDLKKLDPQDVTPPKVEGGYIVKFEWLAAEQPLVPCTGASACWSDLEVHDPDDLVPAQLDYIAGYVGRVNDAIHSANRADPATGYPSLIDVGSFVDLVIVNELSRDMDAYYRSQYFYKDRGGLLTAGPLWDFDLTFGVGGYFQNEQVSGWQYQQSRQNPPTDWFTVLMNDPAFVNRVRTRWQELRRGTLADASLRSHLSTLTAPLGGAAARNFQRWPNLSTQMIGPFITPTAGTWTGQVDQLRDWMLRRAAWLDTTAAWGGPVTPLPTPTASPTPSPTPTASPTPTTSPTPTASPTPSVTPSPSPTPGGQACTAAFRAVSTWPGGFQGEVTVTAGARALTGWSVTLGLPAGVGVNQAWNATLTGSGPGLTARNVAWNGALAAGATTTFGFIGSASGTLGTPTPTCAAG</sequence>
<protein>
    <submittedName>
        <fullName evidence="6">CotH kinase family protein</fullName>
    </submittedName>
</protein>
<feature type="compositionally biased region" description="Pro residues" evidence="3">
    <location>
        <begin position="550"/>
        <end position="592"/>
    </location>
</feature>
<dbReference type="InterPro" id="IPR014867">
    <property type="entry name" value="Spore_coat_CotH_CotH2/3/7"/>
</dbReference>
<dbReference type="Gene3D" id="2.60.40.290">
    <property type="match status" value="1"/>
</dbReference>
<keyword evidence="7" id="KW-1185">Reference proteome</keyword>
<dbReference type="InterPro" id="IPR008965">
    <property type="entry name" value="CBM2/CBM3_carb-bd_dom_sf"/>
</dbReference>
<proteinExistence type="predicted"/>
<keyword evidence="6" id="KW-0808">Transferase</keyword>
<keyword evidence="2" id="KW-0326">Glycosidase</keyword>
<organism evidence="6 7">
    <name type="scientific">Cellulomonas wangsupingiae</name>
    <dbReference type="NCBI Taxonomy" id="2968085"/>
    <lineage>
        <taxon>Bacteria</taxon>
        <taxon>Bacillati</taxon>
        <taxon>Actinomycetota</taxon>
        <taxon>Actinomycetes</taxon>
        <taxon>Micrococcales</taxon>
        <taxon>Cellulomonadaceae</taxon>
        <taxon>Cellulomonas</taxon>
    </lineage>
</organism>
<reference evidence="6 7" key="1">
    <citation type="submission" date="2022-07" db="EMBL/GenBank/DDBJ databases">
        <title>Novel species in genus cellulomonas.</title>
        <authorList>
            <person name="Ye L."/>
        </authorList>
    </citation>
    <scope>NUCLEOTIDE SEQUENCE [LARGE SCALE GENOMIC DNA]</scope>
    <source>
        <strain evidence="7">zg-Y908</strain>
    </source>
</reference>
<keyword evidence="6" id="KW-0418">Kinase</keyword>
<gene>
    <name evidence="6" type="ORF">NP075_08030</name>
</gene>
<dbReference type="EMBL" id="CP101989">
    <property type="protein sequence ID" value="UUI66639.1"/>
    <property type="molecule type" value="Genomic_DNA"/>
</dbReference>
<evidence type="ECO:0000313" key="6">
    <source>
        <dbReference type="EMBL" id="UUI66639.1"/>
    </source>
</evidence>
<feature type="signal peptide" evidence="4">
    <location>
        <begin position="1"/>
        <end position="26"/>
    </location>
</feature>
<dbReference type="InterPro" id="IPR001919">
    <property type="entry name" value="CBD2"/>
</dbReference>
<dbReference type="GO" id="GO:0016301">
    <property type="term" value="F:kinase activity"/>
    <property type="evidence" value="ECO:0007669"/>
    <property type="project" value="UniProtKB-KW"/>
</dbReference>
<evidence type="ECO:0000256" key="2">
    <source>
        <dbReference type="ARBA" id="ARBA00023295"/>
    </source>
</evidence>
<dbReference type="PROSITE" id="PS51173">
    <property type="entry name" value="CBM2"/>
    <property type="match status" value="1"/>
</dbReference>
<keyword evidence="1" id="KW-0378">Hydrolase</keyword>
<dbReference type="InterPro" id="IPR012291">
    <property type="entry name" value="CBM2_carb-bd_dom_sf"/>
</dbReference>
<dbReference type="InterPro" id="IPR059177">
    <property type="entry name" value="GH29D-like_dom"/>
</dbReference>
<dbReference type="SMART" id="SM00637">
    <property type="entry name" value="CBD_II"/>
    <property type="match status" value="1"/>
</dbReference>
<evidence type="ECO:0000259" key="5">
    <source>
        <dbReference type="PROSITE" id="PS51173"/>
    </source>
</evidence>
<accession>A0ABY5K9Z1</accession>
<evidence type="ECO:0000256" key="3">
    <source>
        <dbReference type="SAM" id="MobiDB-lite"/>
    </source>
</evidence>
<feature type="domain" description="CBM2" evidence="5">
    <location>
        <begin position="591"/>
        <end position="694"/>
    </location>
</feature>
<dbReference type="Pfam" id="PF08757">
    <property type="entry name" value="CotH"/>
    <property type="match status" value="1"/>
</dbReference>
<dbReference type="SUPFAM" id="SSF49384">
    <property type="entry name" value="Carbohydrate-binding domain"/>
    <property type="match status" value="1"/>
</dbReference>
<keyword evidence="4" id="KW-0732">Signal</keyword>
<dbReference type="RefSeq" id="WP_227565004.1">
    <property type="nucleotide sequence ID" value="NZ_CP101989.1"/>
</dbReference>